<dbReference type="InterPro" id="IPR032675">
    <property type="entry name" value="LRR_dom_sf"/>
</dbReference>
<dbReference type="GO" id="GO:0019005">
    <property type="term" value="C:SCF ubiquitin ligase complex"/>
    <property type="evidence" value="ECO:0007669"/>
    <property type="project" value="TreeGrafter"/>
</dbReference>
<organism evidence="4 5">
    <name type="scientific">Blastopirellula marina</name>
    <dbReference type="NCBI Taxonomy" id="124"/>
    <lineage>
        <taxon>Bacteria</taxon>
        <taxon>Pseudomonadati</taxon>
        <taxon>Planctomycetota</taxon>
        <taxon>Planctomycetia</taxon>
        <taxon>Pirellulales</taxon>
        <taxon>Pirellulaceae</taxon>
        <taxon>Blastopirellula</taxon>
    </lineage>
</organism>
<reference evidence="4 5" key="1">
    <citation type="submission" date="2018-02" db="EMBL/GenBank/DDBJ databases">
        <title>Comparative genomes isolates from brazilian mangrove.</title>
        <authorList>
            <person name="Araujo J.E."/>
            <person name="Taketani R.G."/>
            <person name="Silva M.C.P."/>
            <person name="Loureco M.V."/>
            <person name="Andreote F.D."/>
        </authorList>
    </citation>
    <scope>NUCLEOTIDE SEQUENCE [LARGE SCALE GENOMIC DNA]</scope>
    <source>
        <strain evidence="4 5">NAP PRIS-MGV</strain>
    </source>
</reference>
<evidence type="ECO:0000313" key="5">
    <source>
        <dbReference type="Proteomes" id="UP000239388"/>
    </source>
</evidence>
<dbReference type="PANTHER" id="PTHR13318">
    <property type="entry name" value="PARTNER OF PAIRED, ISOFORM B-RELATED"/>
    <property type="match status" value="1"/>
</dbReference>
<dbReference type="Proteomes" id="UP000239388">
    <property type="component" value="Unassembled WGS sequence"/>
</dbReference>
<proteinExistence type="predicted"/>
<gene>
    <name evidence="4" type="ORF">C5Y98_11345</name>
</gene>
<feature type="transmembrane region" description="Helical" evidence="2">
    <location>
        <begin position="25"/>
        <end position="47"/>
    </location>
</feature>
<accession>A0A2S8FWP9</accession>
<name>A0A2S8FWP9_9BACT</name>
<keyword evidence="2" id="KW-0812">Transmembrane</keyword>
<dbReference type="InterPro" id="IPR006553">
    <property type="entry name" value="Leu-rich_rpt_Cys-con_subtyp"/>
</dbReference>
<dbReference type="AlphaFoldDB" id="A0A2S8FWP9"/>
<dbReference type="Gene3D" id="3.80.10.10">
    <property type="entry name" value="Ribonuclease Inhibitor"/>
    <property type="match status" value="3"/>
</dbReference>
<dbReference type="GO" id="GO:0031146">
    <property type="term" value="P:SCF-dependent proteasomal ubiquitin-dependent protein catabolic process"/>
    <property type="evidence" value="ECO:0007669"/>
    <property type="project" value="TreeGrafter"/>
</dbReference>
<protein>
    <recommendedName>
        <fullName evidence="3">Disease resistance R13L4/SHOC-2-like LRR domain-containing protein</fullName>
    </recommendedName>
</protein>
<dbReference type="EMBL" id="PUIB01000012">
    <property type="protein sequence ID" value="PQO36583.1"/>
    <property type="molecule type" value="Genomic_DNA"/>
</dbReference>
<feature type="domain" description="Disease resistance R13L4/SHOC-2-like LRR" evidence="3">
    <location>
        <begin position="205"/>
        <end position="391"/>
    </location>
</feature>
<keyword evidence="2" id="KW-1133">Transmembrane helix</keyword>
<dbReference type="SMART" id="SM00367">
    <property type="entry name" value="LRR_CC"/>
    <property type="match status" value="4"/>
</dbReference>
<dbReference type="SUPFAM" id="SSF52047">
    <property type="entry name" value="RNI-like"/>
    <property type="match status" value="1"/>
</dbReference>
<evidence type="ECO:0000256" key="1">
    <source>
        <dbReference type="ARBA" id="ARBA00022737"/>
    </source>
</evidence>
<dbReference type="InterPro" id="IPR055414">
    <property type="entry name" value="LRR_R13L4/SHOC2-like"/>
</dbReference>
<evidence type="ECO:0000256" key="2">
    <source>
        <dbReference type="SAM" id="Phobius"/>
    </source>
</evidence>
<dbReference type="Pfam" id="PF23598">
    <property type="entry name" value="LRR_14"/>
    <property type="match status" value="1"/>
</dbReference>
<evidence type="ECO:0000313" key="4">
    <source>
        <dbReference type="EMBL" id="PQO36583.1"/>
    </source>
</evidence>
<comment type="caution">
    <text evidence="4">The sequence shown here is derived from an EMBL/GenBank/DDBJ whole genome shotgun (WGS) entry which is preliminary data.</text>
</comment>
<keyword evidence="2" id="KW-0472">Membrane</keyword>
<sequence length="429" mass="48914">MRLLINVLLSCPTMNELPHKNRRRWLSFSLRGMLVLMTILCVFLGWIGPKWMEMKREEAAAKKIQEAGGWVIYDYHKEHDSTTSDEQPVPHGHYVLRYLFGEHIFSRVVEIFFRDEGSPNRVAAEFPKLKQLNHLAFLGRDILTDESIDHLTHIRNLATVRFFCASISPEQLKTLSQVETIEHLSLDGKTGTDFHLAQLPYFNNLKSLRLYSRFATDIGMQSIGNTESLEELELHGIPNVTDQGVSALTGLRHLKKVVTLSGFGGSNRLTENCLPDFVKITSLENLYLSFDNSRVDFREDQYQDFASLKTLKHLNLSSSNIRDAALREIGRLHQLKSLDLSFTHITDEGLSYLSPLSHLTSLSLHGSEVTDEGLSLLPKFESLRELSIYDRENVTEACLNRHGFHKATNEIFLFVRDSNVDSPSRGTRN</sequence>
<evidence type="ECO:0000259" key="3">
    <source>
        <dbReference type="Pfam" id="PF23598"/>
    </source>
</evidence>
<keyword evidence="1" id="KW-0677">Repeat</keyword>